<evidence type="ECO:0000313" key="1">
    <source>
        <dbReference type="EMBL" id="MPM35541.1"/>
    </source>
</evidence>
<name>A0A644Z6A8_9ZZZZ</name>
<dbReference type="EMBL" id="VSSQ01007319">
    <property type="protein sequence ID" value="MPM35541.1"/>
    <property type="molecule type" value="Genomic_DNA"/>
</dbReference>
<gene>
    <name evidence="1" type="ORF">SDC9_82134</name>
</gene>
<reference evidence="1" key="1">
    <citation type="submission" date="2019-08" db="EMBL/GenBank/DDBJ databases">
        <authorList>
            <person name="Kucharzyk K."/>
            <person name="Murdoch R.W."/>
            <person name="Higgins S."/>
            <person name="Loffler F."/>
        </authorList>
    </citation>
    <scope>NUCLEOTIDE SEQUENCE</scope>
</reference>
<organism evidence="1">
    <name type="scientific">bioreactor metagenome</name>
    <dbReference type="NCBI Taxonomy" id="1076179"/>
    <lineage>
        <taxon>unclassified sequences</taxon>
        <taxon>metagenomes</taxon>
        <taxon>ecological metagenomes</taxon>
    </lineage>
</organism>
<proteinExistence type="predicted"/>
<protein>
    <submittedName>
        <fullName evidence="1">Uncharacterized protein</fullName>
    </submittedName>
</protein>
<accession>A0A644Z6A8</accession>
<comment type="caution">
    <text evidence="1">The sequence shown here is derived from an EMBL/GenBank/DDBJ whole genome shotgun (WGS) entry which is preliminary data.</text>
</comment>
<dbReference type="AlphaFoldDB" id="A0A644Z6A8"/>
<sequence>MPSTYLIGKYRRKTDGKNTPSALRIEQYIFFKSSELICLKVGNKTMLI</sequence>